<evidence type="ECO:0000313" key="3">
    <source>
        <dbReference type="Proteomes" id="UP000077315"/>
    </source>
</evidence>
<protein>
    <submittedName>
        <fullName evidence="2">Uncharacterized protein</fullName>
    </submittedName>
</protein>
<dbReference type="RefSeq" id="XP_018290871.1">
    <property type="nucleotide sequence ID" value="XM_018441422.1"/>
</dbReference>
<gene>
    <name evidence="2" type="ORF">PHYBLDRAFT_65245</name>
</gene>
<accession>A0A163AE10</accession>
<proteinExistence type="predicted"/>
<sequence>MSLTFEDSIGHLDLTIFCVLVYACVHLRMFVYNLLKNCTTKTPIGSKYHLIHTYMITELEINASRRLQPILKEIYFEYRGHKSVHLPIYSSGLNPIDQDTNFA</sequence>
<name>A0A163AE10_PHYB8</name>
<dbReference type="GeneID" id="29002328"/>
<dbReference type="InParanoid" id="A0A163AE10"/>
<keyword evidence="3" id="KW-1185">Reference proteome</keyword>
<evidence type="ECO:0000256" key="1">
    <source>
        <dbReference type="SAM" id="Phobius"/>
    </source>
</evidence>
<dbReference type="AlphaFoldDB" id="A0A163AE10"/>
<dbReference type="EMBL" id="KV440982">
    <property type="protein sequence ID" value="OAD72831.1"/>
    <property type="molecule type" value="Genomic_DNA"/>
</dbReference>
<keyword evidence="1" id="KW-0812">Transmembrane</keyword>
<reference evidence="3" key="1">
    <citation type="submission" date="2015-06" db="EMBL/GenBank/DDBJ databases">
        <title>Expansion of signal transduction pathways in fungi by whole-genome duplication.</title>
        <authorList>
            <consortium name="DOE Joint Genome Institute"/>
            <person name="Corrochano L.M."/>
            <person name="Kuo A."/>
            <person name="Marcet-Houben M."/>
            <person name="Polaino S."/>
            <person name="Salamov A."/>
            <person name="Villalobos J.M."/>
            <person name="Alvarez M.I."/>
            <person name="Avalos J."/>
            <person name="Benito E.P."/>
            <person name="Benoit I."/>
            <person name="Burger G."/>
            <person name="Camino L.P."/>
            <person name="Canovas D."/>
            <person name="Cerda-Olmedo E."/>
            <person name="Cheng J.-F."/>
            <person name="Dominguez A."/>
            <person name="Elias M."/>
            <person name="Eslava A.P."/>
            <person name="Glaser F."/>
            <person name="Grimwood J."/>
            <person name="Gutierrez G."/>
            <person name="Heitman J."/>
            <person name="Henrissat B."/>
            <person name="Iturriaga E.A."/>
            <person name="Lang B.F."/>
            <person name="Lavin J.L."/>
            <person name="Lee S."/>
            <person name="Li W."/>
            <person name="Lindquist E."/>
            <person name="Lopez-Garcia S."/>
            <person name="Luque E.M."/>
            <person name="Marcos A.T."/>
            <person name="Martin J."/>
            <person name="McCluskey K."/>
            <person name="Medina H.R."/>
            <person name="Miralles-Duran A."/>
            <person name="Miyazaki A."/>
            <person name="Munoz-Torres E."/>
            <person name="Oguiza J.A."/>
            <person name="Ohm R."/>
            <person name="Olmedo M."/>
            <person name="Orejas M."/>
            <person name="Ortiz-Castellanos L."/>
            <person name="Pisabarro A.G."/>
            <person name="Rodriguez-Romero J."/>
            <person name="Ruiz-Herrera J."/>
            <person name="Ruiz-Vazquez R."/>
            <person name="Sanz C."/>
            <person name="Schackwitz W."/>
            <person name="Schmutz J."/>
            <person name="Shahriari M."/>
            <person name="Shelest E."/>
            <person name="Silva-Franco F."/>
            <person name="Soanes D."/>
            <person name="Syed K."/>
            <person name="Tagua V.G."/>
            <person name="Talbot N.J."/>
            <person name="Thon M."/>
            <person name="De vries R.P."/>
            <person name="Wiebenga A."/>
            <person name="Yadav J.S."/>
            <person name="Braun E.L."/>
            <person name="Baker S."/>
            <person name="Garre V."/>
            <person name="Horwitz B."/>
            <person name="Torres-Martinez S."/>
            <person name="Idnurm A."/>
            <person name="Herrera-Estrella A."/>
            <person name="Gabaldon T."/>
            <person name="Grigoriev I.V."/>
        </authorList>
    </citation>
    <scope>NUCLEOTIDE SEQUENCE [LARGE SCALE GENOMIC DNA]</scope>
    <source>
        <strain evidence="3">NRRL 1555(-)</strain>
    </source>
</reference>
<dbReference type="VEuPathDB" id="FungiDB:PHYBLDRAFT_65245"/>
<evidence type="ECO:0000313" key="2">
    <source>
        <dbReference type="EMBL" id="OAD72831.1"/>
    </source>
</evidence>
<dbReference type="Proteomes" id="UP000077315">
    <property type="component" value="Unassembled WGS sequence"/>
</dbReference>
<keyword evidence="1" id="KW-0472">Membrane</keyword>
<organism evidence="2 3">
    <name type="scientific">Phycomyces blakesleeanus (strain ATCC 8743b / DSM 1359 / FGSC 10004 / NBRC 33097 / NRRL 1555)</name>
    <dbReference type="NCBI Taxonomy" id="763407"/>
    <lineage>
        <taxon>Eukaryota</taxon>
        <taxon>Fungi</taxon>
        <taxon>Fungi incertae sedis</taxon>
        <taxon>Mucoromycota</taxon>
        <taxon>Mucoromycotina</taxon>
        <taxon>Mucoromycetes</taxon>
        <taxon>Mucorales</taxon>
        <taxon>Phycomycetaceae</taxon>
        <taxon>Phycomyces</taxon>
    </lineage>
</organism>
<keyword evidence="1" id="KW-1133">Transmembrane helix</keyword>
<feature type="transmembrane region" description="Helical" evidence="1">
    <location>
        <begin position="12"/>
        <end position="31"/>
    </location>
</feature>